<feature type="transmembrane region" description="Helical" evidence="6">
    <location>
        <begin position="184"/>
        <end position="204"/>
    </location>
</feature>
<comment type="similarity">
    <text evidence="2 6">Belongs to the multi antimicrobial extrusion (MATE) (TC 2.A.66.1) family.</text>
</comment>
<keyword evidence="8" id="KW-1185">Reference proteome</keyword>
<evidence type="ECO:0000256" key="4">
    <source>
        <dbReference type="ARBA" id="ARBA00022989"/>
    </source>
</evidence>
<organism evidence="7 8">
    <name type="scientific">Taxus chinensis</name>
    <name type="common">Chinese yew</name>
    <name type="synonym">Taxus wallichiana var. chinensis</name>
    <dbReference type="NCBI Taxonomy" id="29808"/>
    <lineage>
        <taxon>Eukaryota</taxon>
        <taxon>Viridiplantae</taxon>
        <taxon>Streptophyta</taxon>
        <taxon>Embryophyta</taxon>
        <taxon>Tracheophyta</taxon>
        <taxon>Spermatophyta</taxon>
        <taxon>Pinopsida</taxon>
        <taxon>Pinidae</taxon>
        <taxon>Conifers II</taxon>
        <taxon>Cupressales</taxon>
        <taxon>Taxaceae</taxon>
        <taxon>Taxus</taxon>
    </lineage>
</organism>
<dbReference type="PANTHER" id="PTHR11206">
    <property type="entry name" value="MULTIDRUG RESISTANCE PROTEIN"/>
    <property type="match status" value="1"/>
</dbReference>
<feature type="transmembrane region" description="Helical" evidence="6">
    <location>
        <begin position="437"/>
        <end position="457"/>
    </location>
</feature>
<comment type="subcellular location">
    <subcellularLocation>
        <location evidence="1">Membrane</location>
        <topology evidence="1">Multi-pass membrane protein</topology>
    </subcellularLocation>
</comment>
<evidence type="ECO:0000256" key="5">
    <source>
        <dbReference type="ARBA" id="ARBA00023136"/>
    </source>
</evidence>
<keyword evidence="5 6" id="KW-0472">Membrane</keyword>
<dbReference type="GO" id="GO:0015297">
    <property type="term" value="F:antiporter activity"/>
    <property type="evidence" value="ECO:0007669"/>
    <property type="project" value="InterPro"/>
</dbReference>
<feature type="transmembrane region" description="Helical" evidence="6">
    <location>
        <begin position="333"/>
        <end position="356"/>
    </location>
</feature>
<feature type="transmembrane region" description="Helical" evidence="6">
    <location>
        <begin position="118"/>
        <end position="135"/>
    </location>
</feature>
<name>A0AA38FZ65_TAXCH</name>
<reference evidence="7 8" key="1">
    <citation type="journal article" date="2021" name="Nat. Plants">
        <title>The Taxus genome provides insights into paclitaxel biosynthesis.</title>
        <authorList>
            <person name="Xiong X."/>
            <person name="Gou J."/>
            <person name="Liao Q."/>
            <person name="Li Y."/>
            <person name="Zhou Q."/>
            <person name="Bi G."/>
            <person name="Li C."/>
            <person name="Du R."/>
            <person name="Wang X."/>
            <person name="Sun T."/>
            <person name="Guo L."/>
            <person name="Liang H."/>
            <person name="Lu P."/>
            <person name="Wu Y."/>
            <person name="Zhang Z."/>
            <person name="Ro D.K."/>
            <person name="Shang Y."/>
            <person name="Huang S."/>
            <person name="Yan J."/>
        </authorList>
    </citation>
    <scope>NUCLEOTIDE SEQUENCE [LARGE SCALE GENOMIC DNA]</scope>
    <source>
        <strain evidence="7">Ta-2019</strain>
    </source>
</reference>
<feature type="transmembrane region" description="Helical" evidence="6">
    <location>
        <begin position="256"/>
        <end position="274"/>
    </location>
</feature>
<dbReference type="AlphaFoldDB" id="A0AA38FZ65"/>
<dbReference type="CDD" id="cd13132">
    <property type="entry name" value="MATE_eukaryotic"/>
    <property type="match status" value="1"/>
</dbReference>
<feature type="non-terminal residue" evidence="7">
    <location>
        <position position="1"/>
    </location>
</feature>
<dbReference type="Proteomes" id="UP000824469">
    <property type="component" value="Unassembled WGS sequence"/>
</dbReference>
<feature type="transmembrane region" description="Helical" evidence="6">
    <location>
        <begin position="377"/>
        <end position="400"/>
    </location>
</feature>
<feature type="transmembrane region" description="Helical" evidence="6">
    <location>
        <begin position="155"/>
        <end position="172"/>
    </location>
</feature>
<evidence type="ECO:0000313" key="8">
    <source>
        <dbReference type="Proteomes" id="UP000824469"/>
    </source>
</evidence>
<dbReference type="GO" id="GO:0016020">
    <property type="term" value="C:membrane"/>
    <property type="evidence" value="ECO:0007669"/>
    <property type="project" value="UniProtKB-SubCell"/>
</dbReference>
<dbReference type="Pfam" id="PF01554">
    <property type="entry name" value="MatE"/>
    <property type="match status" value="2"/>
</dbReference>
<feature type="transmembrane region" description="Helical" evidence="6">
    <location>
        <begin position="35"/>
        <end position="57"/>
    </location>
</feature>
<gene>
    <name evidence="7" type="ORF">KI387_027440</name>
</gene>
<evidence type="ECO:0000256" key="2">
    <source>
        <dbReference type="ARBA" id="ARBA00010199"/>
    </source>
</evidence>
<comment type="caution">
    <text evidence="7">The sequence shown here is derived from an EMBL/GenBank/DDBJ whole genome shotgun (WGS) entry which is preliminary data.</text>
</comment>
<keyword evidence="4 6" id="KW-1133">Transmembrane helix</keyword>
<dbReference type="GO" id="GO:1990961">
    <property type="term" value="P:xenobiotic detoxification by transmembrane export across the plasma membrane"/>
    <property type="evidence" value="ECO:0007669"/>
    <property type="project" value="InterPro"/>
</dbReference>
<accession>A0AA38FZ65</accession>
<dbReference type="NCBIfam" id="TIGR00797">
    <property type="entry name" value="matE"/>
    <property type="match status" value="1"/>
</dbReference>
<feature type="transmembrane region" description="Helical" evidence="6">
    <location>
        <begin position="406"/>
        <end position="430"/>
    </location>
</feature>
<dbReference type="OMA" id="CRAAEHN"/>
<evidence type="ECO:0000256" key="6">
    <source>
        <dbReference type="RuleBase" id="RU004914"/>
    </source>
</evidence>
<dbReference type="InterPro" id="IPR045069">
    <property type="entry name" value="MATE_euk"/>
</dbReference>
<feature type="transmembrane region" description="Helical" evidence="6">
    <location>
        <begin position="69"/>
        <end position="97"/>
    </location>
</feature>
<dbReference type="InterPro" id="IPR002528">
    <property type="entry name" value="MATE_fam"/>
</dbReference>
<proteinExistence type="inferred from homology"/>
<dbReference type="EMBL" id="JAHRHJ020000006">
    <property type="protein sequence ID" value="KAH9312405.1"/>
    <property type="molecule type" value="Genomic_DNA"/>
</dbReference>
<dbReference type="GO" id="GO:0042910">
    <property type="term" value="F:xenobiotic transmembrane transporter activity"/>
    <property type="evidence" value="ECO:0007669"/>
    <property type="project" value="InterPro"/>
</dbReference>
<protein>
    <recommendedName>
        <fullName evidence="6">Protein DETOXIFICATION</fullName>
    </recommendedName>
    <alternativeName>
        <fullName evidence="6">Multidrug and toxic compound extrusion protein</fullName>
    </alternativeName>
</protein>
<keyword evidence="3 6" id="KW-0812">Transmembrane</keyword>
<evidence type="ECO:0000256" key="1">
    <source>
        <dbReference type="ARBA" id="ARBA00004141"/>
    </source>
</evidence>
<evidence type="ECO:0000256" key="3">
    <source>
        <dbReference type="ARBA" id="ARBA00022692"/>
    </source>
</evidence>
<evidence type="ECO:0000313" key="7">
    <source>
        <dbReference type="EMBL" id="KAH9312405.1"/>
    </source>
</evidence>
<feature type="transmembrane region" description="Helical" evidence="6">
    <location>
        <begin position="216"/>
        <end position="235"/>
    </location>
</feature>
<sequence>MEEESLKAPLIHGNQEGLKILSPDLPRRFWIESQALWRIAGAAIFSRLATFGLNVITQAFVGHIGNLELAAFSIVISVIVGFTSGIVIGMGTALGTLCGQAYGAHKEHMLGVYMQRSWIVLSGFAIAILPIYIFTTPLLKLLGQPDNIAELSARVSLWCIPMHFSFVFYYTLSRFLQSQAKNFITAWSSALGAVFNVLLCWLFVSKWSMGLDGALISLNVAWWTPVIIQYVYVTCGWCPDAWTGYSMEAFADIWPFFKLSVASGVMLCLEIWYYRVLVLMTGNLKDTEVAVDSLSICLNINSWEMAIPLGFLASTSVRVANELGAGRPMGAKFSVVVSVITSTILGLGLLILILAFRSDLATIFTDSVIVQRAVYRLAILLAFTILLNSVQPVLIGVAVGLGWQVIVAYINIACYYLIGVPLGMLLGYVFQLGVMGIWVGMICGTAAQTLALMFITWRANWDME</sequence>